<evidence type="ECO:0000313" key="2">
    <source>
        <dbReference type="EMBL" id="CAL6002817.1"/>
    </source>
</evidence>
<accession>A0AA86TTN4</accession>
<evidence type="ECO:0000313" key="1">
    <source>
        <dbReference type="EMBL" id="CAI9926517.1"/>
    </source>
</evidence>
<dbReference type="AlphaFoldDB" id="A0AA86TTN4"/>
<evidence type="ECO:0000313" key="3">
    <source>
        <dbReference type="Proteomes" id="UP001642409"/>
    </source>
</evidence>
<name>A0AA86TTN4_9EUKA</name>
<dbReference type="EMBL" id="CATOUU010000369">
    <property type="protein sequence ID" value="CAI9926517.1"/>
    <property type="molecule type" value="Genomic_DNA"/>
</dbReference>
<dbReference type="EMBL" id="CAXDID020000046">
    <property type="protein sequence ID" value="CAL6002817.1"/>
    <property type="molecule type" value="Genomic_DNA"/>
</dbReference>
<organism evidence="1">
    <name type="scientific">Hexamita inflata</name>
    <dbReference type="NCBI Taxonomy" id="28002"/>
    <lineage>
        <taxon>Eukaryota</taxon>
        <taxon>Metamonada</taxon>
        <taxon>Diplomonadida</taxon>
        <taxon>Hexamitidae</taxon>
        <taxon>Hexamitinae</taxon>
        <taxon>Hexamita</taxon>
    </lineage>
</organism>
<reference evidence="2 3" key="2">
    <citation type="submission" date="2024-07" db="EMBL/GenBank/DDBJ databases">
        <authorList>
            <person name="Akdeniz Z."/>
        </authorList>
    </citation>
    <scope>NUCLEOTIDE SEQUENCE [LARGE SCALE GENOMIC DNA]</scope>
</reference>
<gene>
    <name evidence="1" type="ORF">HINF_LOCUS14162</name>
    <name evidence="2" type="ORF">HINF_LOCUS18102</name>
</gene>
<comment type="caution">
    <text evidence="1">The sequence shown here is derived from an EMBL/GenBank/DDBJ whole genome shotgun (WGS) entry which is preliminary data.</text>
</comment>
<reference evidence="1" key="1">
    <citation type="submission" date="2023-06" db="EMBL/GenBank/DDBJ databases">
        <authorList>
            <person name="Kurt Z."/>
        </authorList>
    </citation>
    <scope>NUCLEOTIDE SEQUENCE</scope>
</reference>
<dbReference type="Proteomes" id="UP001642409">
    <property type="component" value="Unassembled WGS sequence"/>
</dbReference>
<protein>
    <submittedName>
        <fullName evidence="2">Hypothetical_protein</fullName>
    </submittedName>
</protein>
<keyword evidence="3" id="KW-1185">Reference proteome</keyword>
<proteinExistence type="predicted"/>
<sequence length="115" mass="13438">MPLKVIQKDKDSVTWQTLTKMTSECRTIQSMCIHDVRTSMNSKCWVKSYQTMHLQVLFSMLCLENKLGISLYSRKNNDNNNIYLPENIQLQKVTAGLPVRLQKSKYMFGTIQFQL</sequence>